<evidence type="ECO:0000256" key="1">
    <source>
        <dbReference type="SAM" id="Phobius"/>
    </source>
</evidence>
<dbReference type="AlphaFoldDB" id="A0A164DRT4"/>
<keyword evidence="1" id="KW-0812">Transmembrane</keyword>
<evidence type="ECO:0000313" key="2">
    <source>
        <dbReference type="EMBL" id="KZR96053.1"/>
    </source>
</evidence>
<keyword evidence="3" id="KW-1185">Reference proteome</keyword>
<protein>
    <submittedName>
        <fullName evidence="2">Uncharacterized protein</fullName>
    </submittedName>
</protein>
<feature type="transmembrane region" description="Helical" evidence="1">
    <location>
        <begin position="12"/>
        <end position="34"/>
    </location>
</feature>
<organism evidence="2 3">
    <name type="scientific">Daphnia magna</name>
    <dbReference type="NCBI Taxonomy" id="35525"/>
    <lineage>
        <taxon>Eukaryota</taxon>
        <taxon>Metazoa</taxon>
        <taxon>Ecdysozoa</taxon>
        <taxon>Arthropoda</taxon>
        <taxon>Crustacea</taxon>
        <taxon>Branchiopoda</taxon>
        <taxon>Diplostraca</taxon>
        <taxon>Cladocera</taxon>
        <taxon>Anomopoda</taxon>
        <taxon>Daphniidae</taxon>
        <taxon>Daphnia</taxon>
    </lineage>
</organism>
<dbReference type="Proteomes" id="UP000076858">
    <property type="component" value="Unassembled WGS sequence"/>
</dbReference>
<reference evidence="2 3" key="1">
    <citation type="submission" date="2016-03" db="EMBL/GenBank/DDBJ databases">
        <title>EvidentialGene: Evidence-directed Construction of Genes on Genomes.</title>
        <authorList>
            <person name="Gilbert D.G."/>
            <person name="Choi J.-H."/>
            <person name="Mockaitis K."/>
            <person name="Colbourne J."/>
            <person name="Pfrender M."/>
        </authorList>
    </citation>
    <scope>NUCLEOTIDE SEQUENCE [LARGE SCALE GENOMIC DNA]</scope>
    <source>
        <strain evidence="2 3">Xinb3</strain>
        <tissue evidence="2">Complete organism</tissue>
    </source>
</reference>
<evidence type="ECO:0000313" key="3">
    <source>
        <dbReference type="Proteomes" id="UP000076858"/>
    </source>
</evidence>
<sequence length="44" mass="5544">ISNKSKNLKLYQHWICIWIYESFKLGFLTLGYYWHFDIEQKQNF</sequence>
<keyword evidence="1" id="KW-1133">Transmembrane helix</keyword>
<name>A0A164DRT4_9CRUS</name>
<gene>
    <name evidence="2" type="ORF">APZ42_009834</name>
</gene>
<comment type="caution">
    <text evidence="2">The sequence shown here is derived from an EMBL/GenBank/DDBJ whole genome shotgun (WGS) entry which is preliminary data.</text>
</comment>
<dbReference type="EMBL" id="LRGB01026279">
    <property type="protein sequence ID" value="KZR96053.1"/>
    <property type="molecule type" value="Genomic_DNA"/>
</dbReference>
<proteinExistence type="predicted"/>
<feature type="non-terminal residue" evidence="2">
    <location>
        <position position="1"/>
    </location>
</feature>
<accession>A0A164DRT4</accession>
<keyword evidence="1" id="KW-0472">Membrane</keyword>